<sequence>MRQRDFGRTRHHQMRLHPEFTQDLEQANAEHRAGGAADTNDDALPRATHRTAPGHEGATLARCAMTVSSSGSLPSMTLVLWEKVYGRDGISANNQSRSVRSDLLIPAMDIRQIQYFVCLYEEGNVTRAARRLNVVQSALSMQLARLEAETGQKLFERTSRGMVPTQAGRTLFGLFLPILRDIANAREEIARLGEDVSGELRVGFLESTTGVLSRALAEYTERHPRVVVRAINGYSSFFIDQVTAGQLDIALINRPRQRLALNATPVHDEEMVVVAAAGNDLGLGREIGMRDLAAYPLVVPSRQHGLRGVIDRHANLAGIELDPRLEIDALSAIVELVTHGRWVTILPLITVHHGLESGALRAYRLDAPHVTRSLTWIHHPRRALGTAAARFMEIFGQHLVETARAAAGLAHNGRGK</sequence>
<dbReference type="InterPro" id="IPR036390">
    <property type="entry name" value="WH_DNA-bd_sf"/>
</dbReference>
<dbReference type="InterPro" id="IPR000847">
    <property type="entry name" value="LysR_HTH_N"/>
</dbReference>
<dbReference type="GO" id="GO:0003677">
    <property type="term" value="F:DNA binding"/>
    <property type="evidence" value="ECO:0007669"/>
    <property type="project" value="UniProtKB-KW"/>
</dbReference>
<evidence type="ECO:0000256" key="4">
    <source>
        <dbReference type="ARBA" id="ARBA00023159"/>
    </source>
</evidence>
<dbReference type="SUPFAM" id="SSF46785">
    <property type="entry name" value="Winged helix' DNA-binding domain"/>
    <property type="match status" value="1"/>
</dbReference>
<gene>
    <name evidence="8" type="ORF">C0099_09915</name>
</gene>
<keyword evidence="9" id="KW-1185">Reference proteome</keyword>
<proteinExistence type="inferred from homology"/>
<organism evidence="8 9">
    <name type="scientific">Pseudazoarcus pumilus</name>
    <dbReference type="NCBI Taxonomy" id="2067960"/>
    <lineage>
        <taxon>Bacteria</taxon>
        <taxon>Pseudomonadati</taxon>
        <taxon>Pseudomonadota</taxon>
        <taxon>Betaproteobacteria</taxon>
        <taxon>Rhodocyclales</taxon>
        <taxon>Zoogloeaceae</taxon>
        <taxon>Pseudazoarcus</taxon>
    </lineage>
</organism>
<dbReference type="Gene3D" id="1.10.10.10">
    <property type="entry name" value="Winged helix-like DNA-binding domain superfamily/Winged helix DNA-binding domain"/>
    <property type="match status" value="1"/>
</dbReference>
<dbReference type="Pfam" id="PF03466">
    <property type="entry name" value="LysR_substrate"/>
    <property type="match status" value="1"/>
</dbReference>
<dbReference type="GO" id="GO:0003700">
    <property type="term" value="F:DNA-binding transcription factor activity"/>
    <property type="evidence" value="ECO:0007669"/>
    <property type="project" value="InterPro"/>
</dbReference>
<dbReference type="InterPro" id="IPR036388">
    <property type="entry name" value="WH-like_DNA-bd_sf"/>
</dbReference>
<dbReference type="Gene3D" id="3.40.190.290">
    <property type="match status" value="1"/>
</dbReference>
<dbReference type="AlphaFoldDB" id="A0A2I6S7G2"/>
<keyword evidence="3" id="KW-0238">DNA-binding</keyword>
<dbReference type="FunFam" id="1.10.10.10:FF:000001">
    <property type="entry name" value="LysR family transcriptional regulator"/>
    <property type="match status" value="1"/>
</dbReference>
<dbReference type="PANTHER" id="PTHR30293">
    <property type="entry name" value="TRANSCRIPTIONAL REGULATORY PROTEIN NAC-RELATED"/>
    <property type="match status" value="1"/>
</dbReference>
<evidence type="ECO:0000256" key="6">
    <source>
        <dbReference type="SAM" id="MobiDB-lite"/>
    </source>
</evidence>
<dbReference type="KEGG" id="atw:C0099_09915"/>
<keyword evidence="5" id="KW-0804">Transcription</keyword>
<dbReference type="PRINTS" id="PR00039">
    <property type="entry name" value="HTHLYSR"/>
</dbReference>
<dbReference type="Proteomes" id="UP000242205">
    <property type="component" value="Chromosome"/>
</dbReference>
<comment type="similarity">
    <text evidence="1">Belongs to the LysR transcriptional regulatory family.</text>
</comment>
<keyword evidence="4" id="KW-0010">Activator</keyword>
<evidence type="ECO:0000256" key="2">
    <source>
        <dbReference type="ARBA" id="ARBA00023015"/>
    </source>
</evidence>
<dbReference type="GO" id="GO:2000142">
    <property type="term" value="P:regulation of DNA-templated transcription initiation"/>
    <property type="evidence" value="ECO:0007669"/>
    <property type="project" value="TreeGrafter"/>
</dbReference>
<name>A0A2I6S7G2_9RHOO</name>
<dbReference type="PANTHER" id="PTHR30293:SF0">
    <property type="entry name" value="NITROGEN ASSIMILATION REGULATORY PROTEIN NAC"/>
    <property type="match status" value="1"/>
</dbReference>
<evidence type="ECO:0000313" key="8">
    <source>
        <dbReference type="EMBL" id="AUN95216.1"/>
    </source>
</evidence>
<protein>
    <submittedName>
        <fullName evidence="8">LysR family transcriptional regulator</fullName>
    </submittedName>
</protein>
<reference evidence="8 9" key="1">
    <citation type="submission" date="2018-01" db="EMBL/GenBank/DDBJ databases">
        <authorList>
            <person name="Fu G.-Y."/>
        </authorList>
    </citation>
    <scope>NUCLEOTIDE SEQUENCE [LARGE SCALE GENOMIC DNA]</scope>
    <source>
        <strain evidence="8 9">SY39</strain>
    </source>
</reference>
<dbReference type="SUPFAM" id="SSF53850">
    <property type="entry name" value="Periplasmic binding protein-like II"/>
    <property type="match status" value="1"/>
</dbReference>
<dbReference type="CDD" id="cd05466">
    <property type="entry name" value="PBP2_LTTR_substrate"/>
    <property type="match status" value="1"/>
</dbReference>
<accession>A0A2I6S7G2</accession>
<evidence type="ECO:0000256" key="1">
    <source>
        <dbReference type="ARBA" id="ARBA00009437"/>
    </source>
</evidence>
<evidence type="ECO:0000259" key="7">
    <source>
        <dbReference type="PROSITE" id="PS50931"/>
    </source>
</evidence>
<evidence type="ECO:0000256" key="5">
    <source>
        <dbReference type="ARBA" id="ARBA00023163"/>
    </source>
</evidence>
<dbReference type="PROSITE" id="PS50931">
    <property type="entry name" value="HTH_LYSR"/>
    <property type="match status" value="1"/>
</dbReference>
<keyword evidence="2" id="KW-0805">Transcription regulation</keyword>
<dbReference type="Pfam" id="PF00126">
    <property type="entry name" value="HTH_1"/>
    <property type="match status" value="1"/>
</dbReference>
<evidence type="ECO:0000256" key="3">
    <source>
        <dbReference type="ARBA" id="ARBA00023125"/>
    </source>
</evidence>
<evidence type="ECO:0000313" key="9">
    <source>
        <dbReference type="Proteomes" id="UP000242205"/>
    </source>
</evidence>
<dbReference type="EMBL" id="CP025682">
    <property type="protein sequence ID" value="AUN95216.1"/>
    <property type="molecule type" value="Genomic_DNA"/>
</dbReference>
<feature type="domain" description="HTH lysR-type" evidence="7">
    <location>
        <begin position="108"/>
        <end position="165"/>
    </location>
</feature>
<dbReference type="InterPro" id="IPR005119">
    <property type="entry name" value="LysR_subst-bd"/>
</dbReference>
<feature type="region of interest" description="Disordered" evidence="6">
    <location>
        <begin position="29"/>
        <end position="57"/>
    </location>
</feature>